<evidence type="ECO:0000256" key="3">
    <source>
        <dbReference type="ARBA" id="ARBA00022898"/>
    </source>
</evidence>
<dbReference type="HOGENOM" id="CLU_006493_6_2_10"/>
<reference evidence="7" key="2">
    <citation type="submission" date="2010-04" db="EMBL/GenBank/DDBJ databases">
        <title>Genome sequence of Salinibacter ruber M8.</title>
        <authorList>
            <consortium name="Genoscope"/>
        </authorList>
    </citation>
    <scope>NUCLEOTIDE SEQUENCE [LARGE SCALE GENOMIC DNA]</scope>
    <source>
        <strain evidence="7">M8</strain>
    </source>
</reference>
<dbReference type="Proteomes" id="UP000000933">
    <property type="component" value="Chromosome"/>
</dbReference>
<dbReference type="SUPFAM" id="SSF56752">
    <property type="entry name" value="D-aminoacid aminotransferase-like PLP-dependent enzymes"/>
    <property type="match status" value="1"/>
</dbReference>
<dbReference type="InterPro" id="IPR019999">
    <property type="entry name" value="Anth_synth_I-like"/>
</dbReference>
<dbReference type="PRINTS" id="PR00095">
    <property type="entry name" value="ANTSNTHASEI"/>
</dbReference>
<dbReference type="Gene3D" id="3.30.470.10">
    <property type="match status" value="1"/>
</dbReference>
<organism evidence="6 7">
    <name type="scientific">Salinibacter ruber (strain M8)</name>
    <dbReference type="NCBI Taxonomy" id="761659"/>
    <lineage>
        <taxon>Bacteria</taxon>
        <taxon>Pseudomonadati</taxon>
        <taxon>Rhodothermota</taxon>
        <taxon>Rhodothermia</taxon>
        <taxon>Rhodothermales</taxon>
        <taxon>Salinibacteraceae</taxon>
        <taxon>Salinibacter</taxon>
    </lineage>
</organism>
<evidence type="ECO:0000256" key="1">
    <source>
        <dbReference type="ARBA" id="ARBA00001933"/>
    </source>
</evidence>
<comment type="cofactor">
    <cofactor evidence="1 4">
        <name>pyridoxal 5'-phosphate</name>
        <dbReference type="ChEBI" id="CHEBI:597326"/>
    </cofactor>
</comment>
<dbReference type="InterPro" id="IPR005802">
    <property type="entry name" value="ADC_synth_comp_1"/>
</dbReference>
<dbReference type="KEGG" id="srm:SRM_01889"/>
<gene>
    <name evidence="6" type="primary">pabB</name>
    <name evidence="6" type="ordered locus">SRM_01889</name>
</gene>
<evidence type="ECO:0000313" key="7">
    <source>
        <dbReference type="Proteomes" id="UP000000933"/>
    </source>
</evidence>
<evidence type="ECO:0000313" key="6">
    <source>
        <dbReference type="EMBL" id="CBH24810.1"/>
    </source>
</evidence>
<evidence type="ECO:0000259" key="5">
    <source>
        <dbReference type="Pfam" id="PF00425"/>
    </source>
</evidence>
<dbReference type="PATRIC" id="fig|761659.10.peg.2053"/>
<dbReference type="PANTHER" id="PTHR11236">
    <property type="entry name" value="AMINOBENZOATE/ANTHRANILATE SYNTHASE"/>
    <property type="match status" value="1"/>
</dbReference>
<dbReference type="InterPro" id="IPR036038">
    <property type="entry name" value="Aminotransferase-like"/>
</dbReference>
<dbReference type="Gene3D" id="3.60.120.10">
    <property type="entry name" value="Anthranilate synthase"/>
    <property type="match status" value="1"/>
</dbReference>
<evidence type="ECO:0000256" key="2">
    <source>
        <dbReference type="ARBA" id="ARBA00009320"/>
    </source>
</evidence>
<evidence type="ECO:0000256" key="4">
    <source>
        <dbReference type="RuleBase" id="RU004516"/>
    </source>
</evidence>
<dbReference type="InterPro" id="IPR001544">
    <property type="entry name" value="Aminotrans_IV"/>
</dbReference>
<keyword evidence="6" id="KW-0808">Transferase</keyword>
<dbReference type="EC" id="2.6.1.85" evidence="6"/>
<keyword evidence="6" id="KW-0032">Aminotransferase</keyword>
<keyword evidence="3 4" id="KW-0663">Pyridoxal phosphate</keyword>
<dbReference type="GO" id="GO:0000162">
    <property type="term" value="P:L-tryptophan biosynthetic process"/>
    <property type="evidence" value="ECO:0007669"/>
    <property type="project" value="TreeGrafter"/>
</dbReference>
<dbReference type="InterPro" id="IPR043131">
    <property type="entry name" value="BCAT-like_N"/>
</dbReference>
<dbReference type="Gene3D" id="3.20.10.10">
    <property type="entry name" value="D-amino Acid Aminotransferase, subunit A, domain 2"/>
    <property type="match status" value="1"/>
</dbReference>
<name>D5H9V5_SALRM</name>
<dbReference type="GO" id="GO:0009396">
    <property type="term" value="P:folic acid-containing compound biosynthetic process"/>
    <property type="evidence" value="ECO:0007669"/>
    <property type="project" value="InterPro"/>
</dbReference>
<sequence length="625" mass="69569">MLSYGSLQHPVFDPQTLARPGTVLLDSARPDAENQWSYGFTAPKRVHTASTAAAVKGLVETLQQETARGNYVAGYLSYEAGYPFVDLDVPERADSPLAWFGVYDAPCRLAPADVEAGLRTLDGRPAVEDLQLGVAESDYIEDIRAVRRHIGKGNVYQINYTAPLRFRLEGDPRGLYRRLRARQRVPYAAYLHCGDRQILSLSPELFFRREGDRLVTRPMKGTIRRGRTLEEDQALRDELAADPKNRAENLMIVDLLRNDLSVCCRPGTVTVPSLYDTEPYRTVTQMTSTVEGHLRDEAGLAEVLRALFPCGSITGAPKRRAMRTIRTLESDPRGVYCGAVGMAGPDDTAVFSVAIRTAVLDGGDGTMGIGSGIVWDSDPAAEYDECKLKGDFLTQNRSVQTTSTTPPDEDLKLIETMRADDGQIEFLDRHVARLARSAGYFSFPFDEARFRRRVRRAVAENENEPHAKVRATLDRWGRIAVQTTPIQGASGVPWRLTIAEERVDRSDPLFFHKTTRRGLYERALRRARDEGFDEAILLNQDGQVTEGAYSNVFVRRGDALWTPPAEAGLLAGVYRDHVLETRPEATERPLHLQDLREADALYCCNAVRGWCEAELVVAAEVPAPS</sequence>
<dbReference type="InterPro" id="IPR018300">
    <property type="entry name" value="Aminotrans_IV_CS"/>
</dbReference>
<dbReference type="InterPro" id="IPR043132">
    <property type="entry name" value="BCAT-like_C"/>
</dbReference>
<dbReference type="NCBIfam" id="TIGR00553">
    <property type="entry name" value="pabB"/>
    <property type="match status" value="1"/>
</dbReference>
<dbReference type="SUPFAM" id="SSF56322">
    <property type="entry name" value="ADC synthase"/>
    <property type="match status" value="1"/>
</dbReference>
<dbReference type="InterPro" id="IPR015890">
    <property type="entry name" value="Chorismate_C"/>
</dbReference>
<accession>D5H9V5</accession>
<dbReference type="Pfam" id="PF01063">
    <property type="entry name" value="Aminotran_4"/>
    <property type="match status" value="1"/>
</dbReference>
<protein>
    <submittedName>
        <fullName evidence="6">Para-aminobenzoate synthase component I</fullName>
        <ecNumber evidence="6">2.6.1.85</ecNumber>
    </submittedName>
</protein>
<comment type="similarity">
    <text evidence="2">Belongs to the class-IV pyridoxal-phosphate-dependent aminotransferase family.</text>
</comment>
<dbReference type="EMBL" id="FP565814">
    <property type="protein sequence ID" value="CBH24810.1"/>
    <property type="molecule type" value="Genomic_DNA"/>
</dbReference>
<dbReference type="GO" id="GO:0046820">
    <property type="term" value="F:4-amino-4-deoxychorismate synthase activity"/>
    <property type="evidence" value="ECO:0007669"/>
    <property type="project" value="UniProtKB-EC"/>
</dbReference>
<dbReference type="AlphaFoldDB" id="D5H9V5"/>
<dbReference type="PROSITE" id="PS00770">
    <property type="entry name" value="AA_TRANSFER_CLASS_4"/>
    <property type="match status" value="1"/>
</dbReference>
<reference evidence="6 7" key="1">
    <citation type="journal article" date="2010" name="ISME J.">
        <title>Fine-scale evolution: genomic, phenotypic and ecological differentiation in two coexisting Salinibacter ruber strains.</title>
        <authorList>
            <person name="Pena A."/>
            <person name="Teeling H."/>
            <person name="Huerta-Cepas J."/>
            <person name="Santos F."/>
            <person name="Yarza P."/>
            <person name="Brito-Echeverria J."/>
            <person name="Lucio M."/>
            <person name="Schmitt-Kopplin P."/>
            <person name="Meseguer I."/>
            <person name="Schenowitz C."/>
            <person name="Dossat C."/>
            <person name="Barbe V."/>
            <person name="Dopazo J."/>
            <person name="Rossello-Mora R."/>
            <person name="Schuler M."/>
            <person name="Glockner F.O."/>
            <person name="Amann R."/>
            <person name="Gabaldon T."/>
            <person name="Anton J."/>
        </authorList>
    </citation>
    <scope>NUCLEOTIDE SEQUENCE [LARGE SCALE GENOMIC DNA]</scope>
    <source>
        <strain evidence="6 7">M8</strain>
    </source>
</reference>
<proteinExistence type="inferred from homology"/>
<feature type="domain" description="Chorismate-utilising enzyme C-terminal" evidence="5">
    <location>
        <begin position="136"/>
        <end position="389"/>
    </location>
</feature>
<dbReference type="InterPro" id="IPR005801">
    <property type="entry name" value="ADC_synthase"/>
</dbReference>
<dbReference type="Pfam" id="PF00425">
    <property type="entry name" value="Chorismate_bind"/>
    <property type="match status" value="1"/>
</dbReference>
<dbReference type="PANTHER" id="PTHR11236:SF50">
    <property type="entry name" value="AMINODEOXYCHORISMATE SYNTHASE COMPONENT 1"/>
    <property type="match status" value="1"/>
</dbReference>